<feature type="compositionally biased region" description="Low complexity" evidence="1">
    <location>
        <begin position="225"/>
        <end position="240"/>
    </location>
</feature>
<evidence type="ECO:0000313" key="3">
    <source>
        <dbReference type="Proteomes" id="UP001172155"/>
    </source>
</evidence>
<dbReference type="AlphaFoldDB" id="A0AA40KCQ2"/>
<feature type="region of interest" description="Disordered" evidence="1">
    <location>
        <begin position="225"/>
        <end position="247"/>
    </location>
</feature>
<comment type="caution">
    <text evidence="2">The sequence shown here is derived from an EMBL/GenBank/DDBJ whole genome shotgun (WGS) entry which is preliminary data.</text>
</comment>
<evidence type="ECO:0000256" key="1">
    <source>
        <dbReference type="SAM" id="MobiDB-lite"/>
    </source>
</evidence>
<dbReference type="EMBL" id="JAUKUD010000001">
    <property type="protein sequence ID" value="KAK0754378.1"/>
    <property type="molecule type" value="Genomic_DNA"/>
</dbReference>
<protein>
    <submittedName>
        <fullName evidence="2">Uncharacterized protein</fullName>
    </submittedName>
</protein>
<name>A0AA40KCQ2_9PEZI</name>
<keyword evidence="3" id="KW-1185">Reference proteome</keyword>
<evidence type="ECO:0000313" key="2">
    <source>
        <dbReference type="EMBL" id="KAK0754378.1"/>
    </source>
</evidence>
<accession>A0AA40KCQ2</accession>
<sequence length="247" mass="27753">MDATSQPADNDEYILQLISTAGKRLFWRLNGPLEHAISVAPSEYYEPDAVMEPYFRPASADLDTASSWHAVSQESLQTPPVSSVTVRIMCIDSWEQRWADEHRECYDAVFASDRRRLAPRPGDETLDAPLYVAECCGEERPWSQDTRLKVVAGGAFITVHEYVSAVHPWLMGMRDNLLDVLGKIDGQPPWPAETKLAVLYLGPGPLRVGGEDRWAWWHQRPARAEAMAQARQEAASQQQEDPVKPTP</sequence>
<gene>
    <name evidence="2" type="ORF">B0T18DRAFT_399044</name>
</gene>
<proteinExistence type="predicted"/>
<dbReference type="Proteomes" id="UP001172155">
    <property type="component" value="Unassembled WGS sequence"/>
</dbReference>
<organism evidence="2 3">
    <name type="scientific">Schizothecium vesticola</name>
    <dbReference type="NCBI Taxonomy" id="314040"/>
    <lineage>
        <taxon>Eukaryota</taxon>
        <taxon>Fungi</taxon>
        <taxon>Dikarya</taxon>
        <taxon>Ascomycota</taxon>
        <taxon>Pezizomycotina</taxon>
        <taxon>Sordariomycetes</taxon>
        <taxon>Sordariomycetidae</taxon>
        <taxon>Sordariales</taxon>
        <taxon>Schizotheciaceae</taxon>
        <taxon>Schizothecium</taxon>
    </lineage>
</organism>
<reference evidence="2" key="1">
    <citation type="submission" date="2023-06" db="EMBL/GenBank/DDBJ databases">
        <title>Genome-scale phylogeny and comparative genomics of the fungal order Sordariales.</title>
        <authorList>
            <consortium name="Lawrence Berkeley National Laboratory"/>
            <person name="Hensen N."/>
            <person name="Bonometti L."/>
            <person name="Westerberg I."/>
            <person name="Brannstrom I.O."/>
            <person name="Guillou S."/>
            <person name="Cros-Aarteil S."/>
            <person name="Calhoun S."/>
            <person name="Haridas S."/>
            <person name="Kuo A."/>
            <person name="Mondo S."/>
            <person name="Pangilinan J."/>
            <person name="Riley R."/>
            <person name="LaButti K."/>
            <person name="Andreopoulos B."/>
            <person name="Lipzen A."/>
            <person name="Chen C."/>
            <person name="Yanf M."/>
            <person name="Daum C."/>
            <person name="Ng V."/>
            <person name="Clum A."/>
            <person name="Steindorff A."/>
            <person name="Ohm R."/>
            <person name="Martin F."/>
            <person name="Silar P."/>
            <person name="Natvig D."/>
            <person name="Lalanne C."/>
            <person name="Gautier V."/>
            <person name="Ament-velasquez S.L."/>
            <person name="Kruys A."/>
            <person name="Hutchinson M.I."/>
            <person name="Powell A.J."/>
            <person name="Barry K."/>
            <person name="Miller A.N."/>
            <person name="Grigoriev I.V."/>
            <person name="Debuchy R."/>
            <person name="Gladieux P."/>
            <person name="Thoren M.H."/>
            <person name="Johannesson H."/>
        </authorList>
    </citation>
    <scope>NUCLEOTIDE SEQUENCE</scope>
    <source>
        <strain evidence="2">SMH3187-1</strain>
    </source>
</reference>
<feature type="non-terminal residue" evidence="2">
    <location>
        <position position="1"/>
    </location>
</feature>